<dbReference type="PANTHER" id="PTHR13994">
    <property type="entry name" value="NUDIX HYDROLASE RELATED"/>
    <property type="match status" value="1"/>
</dbReference>
<name>A0ABR1BW19_NECAM</name>
<sequence length="172" mass="20204">MKRGTGCNYTSVSGVVVNRRGLILMIREHRRTHHGWKFPSGKAHVREPIFQAANRKVFEETGINAEPKAVIAVRHKVATFTSGNGTLFFFCLMYANDEQVKEIREKPPKEFFDLWWFSRDELRTLNPSQFFLHHREVFEVYDRWLESNGDSDLYYTMNNKSHISHMCLFSSV</sequence>
<protein>
    <recommendedName>
        <fullName evidence="1">Nudix hydrolase domain-containing protein</fullName>
    </recommendedName>
</protein>
<reference evidence="2 3" key="1">
    <citation type="submission" date="2023-08" db="EMBL/GenBank/DDBJ databases">
        <title>A Necator americanus chromosomal reference genome.</title>
        <authorList>
            <person name="Ilik V."/>
            <person name="Petrzelkova K.J."/>
            <person name="Pardy F."/>
            <person name="Fuh T."/>
            <person name="Niatou-Singa F.S."/>
            <person name="Gouil Q."/>
            <person name="Baker L."/>
            <person name="Ritchie M.E."/>
            <person name="Jex A.R."/>
            <person name="Gazzola D."/>
            <person name="Li H."/>
            <person name="Toshio Fujiwara R."/>
            <person name="Zhan B."/>
            <person name="Aroian R.V."/>
            <person name="Pafco B."/>
            <person name="Schwarz E.M."/>
        </authorList>
    </citation>
    <scope>NUCLEOTIDE SEQUENCE [LARGE SCALE GENOMIC DNA]</scope>
    <source>
        <strain evidence="2 3">Aroian</strain>
        <tissue evidence="2">Whole animal</tissue>
    </source>
</reference>
<dbReference type="InterPro" id="IPR000086">
    <property type="entry name" value="NUDIX_hydrolase_dom"/>
</dbReference>
<comment type="caution">
    <text evidence="2">The sequence shown here is derived from an EMBL/GenBank/DDBJ whole genome shotgun (WGS) entry which is preliminary data.</text>
</comment>
<organism evidence="2 3">
    <name type="scientific">Necator americanus</name>
    <name type="common">Human hookworm</name>
    <dbReference type="NCBI Taxonomy" id="51031"/>
    <lineage>
        <taxon>Eukaryota</taxon>
        <taxon>Metazoa</taxon>
        <taxon>Ecdysozoa</taxon>
        <taxon>Nematoda</taxon>
        <taxon>Chromadorea</taxon>
        <taxon>Rhabditida</taxon>
        <taxon>Rhabditina</taxon>
        <taxon>Rhabditomorpha</taxon>
        <taxon>Strongyloidea</taxon>
        <taxon>Ancylostomatidae</taxon>
        <taxon>Bunostominae</taxon>
        <taxon>Necator</taxon>
    </lineage>
</organism>
<dbReference type="PROSITE" id="PS51462">
    <property type="entry name" value="NUDIX"/>
    <property type="match status" value="1"/>
</dbReference>
<dbReference type="Proteomes" id="UP001303046">
    <property type="component" value="Unassembled WGS sequence"/>
</dbReference>
<evidence type="ECO:0000313" key="3">
    <source>
        <dbReference type="Proteomes" id="UP001303046"/>
    </source>
</evidence>
<dbReference type="Gene3D" id="3.90.79.10">
    <property type="entry name" value="Nucleoside Triphosphate Pyrophosphohydrolase"/>
    <property type="match status" value="1"/>
</dbReference>
<dbReference type="PANTHER" id="PTHR13994:SF13">
    <property type="entry name" value="FI03680P"/>
    <property type="match status" value="1"/>
</dbReference>
<gene>
    <name evidence="2" type="primary">Necator_chrI.g3321</name>
    <name evidence="2" type="ORF">RB195_007192</name>
</gene>
<proteinExistence type="predicted"/>
<feature type="domain" description="Nudix hydrolase" evidence="1">
    <location>
        <begin position="7"/>
        <end position="146"/>
    </location>
</feature>
<dbReference type="InterPro" id="IPR003293">
    <property type="entry name" value="Nudix_hydrolase6-like"/>
</dbReference>
<dbReference type="Pfam" id="PF00293">
    <property type="entry name" value="NUDIX"/>
    <property type="match status" value="1"/>
</dbReference>
<dbReference type="InterPro" id="IPR015797">
    <property type="entry name" value="NUDIX_hydrolase-like_dom_sf"/>
</dbReference>
<dbReference type="EMBL" id="JAVFWL010000001">
    <property type="protein sequence ID" value="KAK6730579.1"/>
    <property type="molecule type" value="Genomic_DNA"/>
</dbReference>
<dbReference type="SUPFAM" id="SSF55811">
    <property type="entry name" value="Nudix"/>
    <property type="match status" value="1"/>
</dbReference>
<evidence type="ECO:0000259" key="1">
    <source>
        <dbReference type="PROSITE" id="PS51462"/>
    </source>
</evidence>
<evidence type="ECO:0000313" key="2">
    <source>
        <dbReference type="EMBL" id="KAK6730579.1"/>
    </source>
</evidence>
<accession>A0ABR1BW19</accession>
<keyword evidence="3" id="KW-1185">Reference proteome</keyword>